<comment type="subcellular location">
    <subcellularLocation>
        <location evidence="1">Membrane</location>
        <topology evidence="1">Multi-pass membrane protein</topology>
    </subcellularLocation>
</comment>
<evidence type="ECO:0000256" key="5">
    <source>
        <dbReference type="SAM" id="Phobius"/>
    </source>
</evidence>
<evidence type="ECO:0000256" key="1">
    <source>
        <dbReference type="ARBA" id="ARBA00004141"/>
    </source>
</evidence>
<dbReference type="InterPro" id="IPR044880">
    <property type="entry name" value="NCX_ion-bd_dom_sf"/>
</dbReference>
<dbReference type="InterPro" id="IPR004481">
    <property type="entry name" value="K/Na/Ca-exchanger"/>
</dbReference>
<keyword evidence="3 5" id="KW-1133">Transmembrane helix</keyword>
<dbReference type="Proteomes" id="UP000295357">
    <property type="component" value="Unassembled WGS sequence"/>
</dbReference>
<keyword evidence="8" id="KW-1185">Reference proteome</keyword>
<dbReference type="GO" id="GO:0005886">
    <property type="term" value="C:plasma membrane"/>
    <property type="evidence" value="ECO:0007669"/>
    <property type="project" value="TreeGrafter"/>
</dbReference>
<feature type="transmembrane region" description="Helical" evidence="5">
    <location>
        <begin position="12"/>
        <end position="34"/>
    </location>
</feature>
<dbReference type="AlphaFoldDB" id="A0A4R6MYM3"/>
<feature type="transmembrane region" description="Helical" evidence="5">
    <location>
        <begin position="260"/>
        <end position="279"/>
    </location>
</feature>
<feature type="domain" description="Sodium/calcium exchanger membrane region" evidence="6">
    <location>
        <begin position="17"/>
        <end position="150"/>
    </location>
</feature>
<evidence type="ECO:0000313" key="8">
    <source>
        <dbReference type="Proteomes" id="UP000295357"/>
    </source>
</evidence>
<dbReference type="EMBL" id="SNXE01000007">
    <property type="protein sequence ID" value="TDP07691.1"/>
    <property type="molecule type" value="Genomic_DNA"/>
</dbReference>
<feature type="transmembrane region" description="Helical" evidence="5">
    <location>
        <begin position="323"/>
        <end position="343"/>
    </location>
</feature>
<evidence type="ECO:0000256" key="4">
    <source>
        <dbReference type="ARBA" id="ARBA00023136"/>
    </source>
</evidence>
<reference evidence="7 8" key="1">
    <citation type="submission" date="2019-03" db="EMBL/GenBank/DDBJ databases">
        <title>Genomic Encyclopedia of Type Strains, Phase IV (KMG-IV): sequencing the most valuable type-strain genomes for metagenomic binning, comparative biology and taxonomic classification.</title>
        <authorList>
            <person name="Goeker M."/>
        </authorList>
    </citation>
    <scope>NUCLEOTIDE SEQUENCE [LARGE SCALE GENOMIC DNA]</scope>
    <source>
        <strain evidence="7 8">DSM 25082</strain>
    </source>
</reference>
<organism evidence="7 8">
    <name type="scientific">Roseateles asaccharophilus</name>
    <dbReference type="NCBI Taxonomy" id="582607"/>
    <lineage>
        <taxon>Bacteria</taxon>
        <taxon>Pseudomonadati</taxon>
        <taxon>Pseudomonadota</taxon>
        <taxon>Betaproteobacteria</taxon>
        <taxon>Burkholderiales</taxon>
        <taxon>Sphaerotilaceae</taxon>
        <taxon>Roseateles</taxon>
    </lineage>
</organism>
<feature type="transmembrane region" description="Helical" evidence="5">
    <location>
        <begin position="54"/>
        <end position="76"/>
    </location>
</feature>
<evidence type="ECO:0000256" key="3">
    <source>
        <dbReference type="ARBA" id="ARBA00022989"/>
    </source>
</evidence>
<gene>
    <name evidence="7" type="ORF">DFR39_107224</name>
</gene>
<protein>
    <submittedName>
        <fullName evidence="7">Cation:H+ antiporter</fullName>
    </submittedName>
</protein>
<evidence type="ECO:0000313" key="7">
    <source>
        <dbReference type="EMBL" id="TDP07691.1"/>
    </source>
</evidence>
<feature type="transmembrane region" description="Helical" evidence="5">
    <location>
        <begin position="291"/>
        <end position="311"/>
    </location>
</feature>
<feature type="domain" description="Sodium/calcium exchanger membrane region" evidence="6">
    <location>
        <begin position="195"/>
        <end position="338"/>
    </location>
</feature>
<keyword evidence="2 5" id="KW-0812">Transmembrane</keyword>
<proteinExistence type="predicted"/>
<dbReference type="Gene3D" id="1.20.1420.30">
    <property type="entry name" value="NCX, central ion-binding region"/>
    <property type="match status" value="1"/>
</dbReference>
<comment type="caution">
    <text evidence="7">The sequence shown here is derived from an EMBL/GenBank/DDBJ whole genome shotgun (WGS) entry which is preliminary data.</text>
</comment>
<feature type="transmembrane region" description="Helical" evidence="5">
    <location>
        <begin position="143"/>
        <end position="162"/>
    </location>
</feature>
<feature type="transmembrane region" description="Helical" evidence="5">
    <location>
        <begin position="115"/>
        <end position="137"/>
    </location>
</feature>
<dbReference type="GO" id="GO:0005262">
    <property type="term" value="F:calcium channel activity"/>
    <property type="evidence" value="ECO:0007669"/>
    <property type="project" value="TreeGrafter"/>
</dbReference>
<dbReference type="PANTHER" id="PTHR10846">
    <property type="entry name" value="SODIUM/POTASSIUM/CALCIUM EXCHANGER"/>
    <property type="match status" value="1"/>
</dbReference>
<feature type="transmembrane region" description="Helical" evidence="5">
    <location>
        <begin position="82"/>
        <end position="103"/>
    </location>
</feature>
<dbReference type="PANTHER" id="PTHR10846:SF8">
    <property type="entry name" value="INNER MEMBRANE PROTEIN YRBG"/>
    <property type="match status" value="1"/>
</dbReference>
<sequence>MGAQGTWERCMTLTWLAMQFALCALLIARAGYVLSRSADALAEAHGWGRGWVGLALLATVTSLPELASGISAVALVDAPNLAVGNALGACIVNLLFLVVVDAMQGRQPLYPAASATHLLSAGFGVVMLGFVTLSLLSGARAPAVLHVGIYSPMLLALYLLALKSVHAHERQSLQSAKNATPSAAAGQTHREWRRFLLAALVVLAAGSWLPEAADGLASALGLSRSFVGTILMAVVTTLPEMAVTLGALRLGALDMAIGNLLGSNLFNILILAVGDAFYIRGPLLTDAAAVHAGTAVTALVMTGLVIIGLVMRPQGHVLRVLSWISIALVAIYVLNATLVYLAGV</sequence>
<evidence type="ECO:0000259" key="6">
    <source>
        <dbReference type="Pfam" id="PF01699"/>
    </source>
</evidence>
<accession>A0A4R6MYM3</accession>
<dbReference type="GO" id="GO:0008273">
    <property type="term" value="F:calcium, potassium:sodium antiporter activity"/>
    <property type="evidence" value="ECO:0007669"/>
    <property type="project" value="TreeGrafter"/>
</dbReference>
<dbReference type="InterPro" id="IPR004837">
    <property type="entry name" value="NaCa_Exmemb"/>
</dbReference>
<dbReference type="GO" id="GO:0006874">
    <property type="term" value="P:intracellular calcium ion homeostasis"/>
    <property type="evidence" value="ECO:0007669"/>
    <property type="project" value="TreeGrafter"/>
</dbReference>
<name>A0A4R6MYM3_9BURK</name>
<keyword evidence="4 5" id="KW-0472">Membrane</keyword>
<feature type="transmembrane region" description="Helical" evidence="5">
    <location>
        <begin position="225"/>
        <end position="248"/>
    </location>
</feature>
<evidence type="ECO:0000256" key="2">
    <source>
        <dbReference type="ARBA" id="ARBA00022692"/>
    </source>
</evidence>
<dbReference type="Pfam" id="PF01699">
    <property type="entry name" value="Na_Ca_ex"/>
    <property type="match status" value="2"/>
</dbReference>